<reference evidence="1 2" key="1">
    <citation type="submission" date="2016-11" db="EMBL/GenBank/DDBJ databases">
        <title>The macronuclear genome of Stentor coeruleus: a giant cell with tiny introns.</title>
        <authorList>
            <person name="Slabodnick M."/>
            <person name="Ruby J.G."/>
            <person name="Reiff S.B."/>
            <person name="Swart E.C."/>
            <person name="Gosai S."/>
            <person name="Prabakaran S."/>
            <person name="Witkowska E."/>
            <person name="Larue G.E."/>
            <person name="Fisher S."/>
            <person name="Freeman R.M."/>
            <person name="Gunawardena J."/>
            <person name="Chu W."/>
            <person name="Stover N.A."/>
            <person name="Gregory B.D."/>
            <person name="Nowacki M."/>
            <person name="Derisi J."/>
            <person name="Roy S.W."/>
            <person name="Marshall W.F."/>
            <person name="Sood P."/>
        </authorList>
    </citation>
    <scope>NUCLEOTIDE SEQUENCE [LARGE SCALE GENOMIC DNA]</scope>
    <source>
        <strain evidence="1">WM001</strain>
    </source>
</reference>
<dbReference type="AlphaFoldDB" id="A0A1R2C718"/>
<dbReference type="EMBL" id="MPUH01000257">
    <property type="protein sequence ID" value="OMJ84813.1"/>
    <property type="molecule type" value="Genomic_DNA"/>
</dbReference>
<protein>
    <submittedName>
        <fullName evidence="1">Uncharacterized protein</fullName>
    </submittedName>
</protein>
<gene>
    <name evidence="1" type="ORF">SteCoe_14001</name>
</gene>
<accession>A0A1R2C718</accession>
<evidence type="ECO:0000313" key="2">
    <source>
        <dbReference type="Proteomes" id="UP000187209"/>
    </source>
</evidence>
<name>A0A1R2C718_9CILI</name>
<evidence type="ECO:0000313" key="1">
    <source>
        <dbReference type="EMBL" id="OMJ84813.1"/>
    </source>
</evidence>
<sequence>MSTENDFCENFDSNQHKSSPYCTVIDEFKFRNLKPRDDVEFAISKMVNYILKFLTDYRASKSKKKYKATLRHKRIDDLKAKTLKIRDDRSTYRAVIKLLVEETIVE</sequence>
<proteinExistence type="predicted"/>
<keyword evidence="2" id="KW-1185">Reference proteome</keyword>
<organism evidence="1 2">
    <name type="scientific">Stentor coeruleus</name>
    <dbReference type="NCBI Taxonomy" id="5963"/>
    <lineage>
        <taxon>Eukaryota</taxon>
        <taxon>Sar</taxon>
        <taxon>Alveolata</taxon>
        <taxon>Ciliophora</taxon>
        <taxon>Postciliodesmatophora</taxon>
        <taxon>Heterotrichea</taxon>
        <taxon>Heterotrichida</taxon>
        <taxon>Stentoridae</taxon>
        <taxon>Stentor</taxon>
    </lineage>
</organism>
<dbReference type="Proteomes" id="UP000187209">
    <property type="component" value="Unassembled WGS sequence"/>
</dbReference>
<dbReference type="OrthoDB" id="10480780at2759"/>
<comment type="caution">
    <text evidence="1">The sequence shown here is derived from an EMBL/GenBank/DDBJ whole genome shotgun (WGS) entry which is preliminary data.</text>
</comment>